<organism evidence="1 2">
    <name type="scientific">Zingiber officinale</name>
    <name type="common">Ginger</name>
    <name type="synonym">Amomum zingiber</name>
    <dbReference type="NCBI Taxonomy" id="94328"/>
    <lineage>
        <taxon>Eukaryota</taxon>
        <taxon>Viridiplantae</taxon>
        <taxon>Streptophyta</taxon>
        <taxon>Embryophyta</taxon>
        <taxon>Tracheophyta</taxon>
        <taxon>Spermatophyta</taxon>
        <taxon>Magnoliopsida</taxon>
        <taxon>Liliopsida</taxon>
        <taxon>Zingiberales</taxon>
        <taxon>Zingiberaceae</taxon>
        <taxon>Zingiber</taxon>
    </lineage>
</organism>
<name>A0A8J5LMI4_ZINOF</name>
<dbReference type="InterPro" id="IPR036610">
    <property type="entry name" value="PEBP-like_sf"/>
</dbReference>
<dbReference type="AlphaFoldDB" id="A0A8J5LMI4"/>
<dbReference type="SUPFAM" id="SSF49777">
    <property type="entry name" value="PEBP-like"/>
    <property type="match status" value="1"/>
</dbReference>
<dbReference type="InterPro" id="IPR001858">
    <property type="entry name" value="Phosphatidylethanolamine-bd_CS"/>
</dbReference>
<dbReference type="PROSITE" id="PS01220">
    <property type="entry name" value="PBP"/>
    <property type="match status" value="1"/>
</dbReference>
<reference evidence="1 2" key="1">
    <citation type="submission" date="2020-08" db="EMBL/GenBank/DDBJ databases">
        <title>Plant Genome Project.</title>
        <authorList>
            <person name="Zhang R.-G."/>
        </authorList>
    </citation>
    <scope>NUCLEOTIDE SEQUENCE [LARGE SCALE GENOMIC DNA]</scope>
    <source>
        <tissue evidence="1">Rhizome</tissue>
    </source>
</reference>
<accession>A0A8J5LMI4</accession>
<dbReference type="EMBL" id="JACMSC010000002">
    <property type="protein sequence ID" value="KAG6531535.1"/>
    <property type="molecule type" value="Genomic_DNA"/>
</dbReference>
<dbReference type="InterPro" id="IPR035810">
    <property type="entry name" value="PEBP_euk"/>
</dbReference>
<protein>
    <submittedName>
        <fullName evidence="1">Uncharacterized protein</fullName>
    </submittedName>
</protein>
<gene>
    <name evidence="1" type="ORF">ZIOFF_005349</name>
</gene>
<dbReference type="Gene3D" id="3.90.280.10">
    <property type="entry name" value="PEBP-like"/>
    <property type="match status" value="1"/>
</dbReference>
<sequence>MCVHSCGWTNPGSSVVQWRLDSAFLVWFAGSPDHSHWISRPSNGATTTPSDSDAKSLREIMQREIRDSLVVGRVVGDVVDPFTRSVALRVIYNSREVTNGCEMKPSAVAEEPRVEVVGTDLDNLYTLIMVDPDAPSPSEPALREYLHWYHHLPLNRLLFGLIIDVL</sequence>
<dbReference type="PANTHER" id="PTHR11362">
    <property type="entry name" value="PHOSPHATIDYLETHANOLAMINE-BINDING PROTEIN"/>
    <property type="match status" value="1"/>
</dbReference>
<evidence type="ECO:0000313" key="1">
    <source>
        <dbReference type="EMBL" id="KAG6531535.1"/>
    </source>
</evidence>
<proteinExistence type="predicted"/>
<evidence type="ECO:0000313" key="2">
    <source>
        <dbReference type="Proteomes" id="UP000734854"/>
    </source>
</evidence>
<keyword evidence="2" id="KW-1185">Reference proteome</keyword>
<dbReference type="CDD" id="cd00866">
    <property type="entry name" value="PEBP_euk"/>
    <property type="match status" value="1"/>
</dbReference>
<dbReference type="PANTHER" id="PTHR11362:SF143">
    <property type="entry name" value="PROTEIN HEADING DATE 3A-LIKE"/>
    <property type="match status" value="1"/>
</dbReference>
<comment type="caution">
    <text evidence="1">The sequence shown here is derived from an EMBL/GenBank/DDBJ whole genome shotgun (WGS) entry which is preliminary data.</text>
</comment>
<dbReference type="Proteomes" id="UP000734854">
    <property type="component" value="Unassembled WGS sequence"/>
</dbReference>